<dbReference type="KEGG" id="fri:FraEuI1c_5834"/>
<gene>
    <name evidence="1" type="ordered locus">FraEuI1c_5834</name>
</gene>
<protein>
    <submittedName>
        <fullName evidence="1">Uncharacterized protein</fullName>
    </submittedName>
</protein>
<evidence type="ECO:0000313" key="1">
    <source>
        <dbReference type="EMBL" id="ADP83818.1"/>
    </source>
</evidence>
<dbReference type="EMBL" id="CP002299">
    <property type="protein sequence ID" value="ADP83818.1"/>
    <property type="molecule type" value="Genomic_DNA"/>
</dbReference>
<keyword evidence="2" id="KW-1185">Reference proteome</keyword>
<evidence type="ECO:0000313" key="2">
    <source>
        <dbReference type="Proteomes" id="UP000002484"/>
    </source>
</evidence>
<sequence length="56" mass="5415">MPILHGHTVAVSAVGDSNPVNAGSCPQHGPYSGLICTSCITTLPTLAAPDATGAAA</sequence>
<accession>E3IX46</accession>
<dbReference type="STRING" id="298654.FraEuI1c_5834"/>
<proteinExistence type="predicted"/>
<dbReference type="RefSeq" id="WP_013426936.1">
    <property type="nucleotide sequence ID" value="NC_014666.1"/>
</dbReference>
<reference evidence="1 2" key="1">
    <citation type="submission" date="2010-10" db="EMBL/GenBank/DDBJ databases">
        <title>Complete sequence of Frankia sp. EuI1c.</title>
        <authorList>
            <consortium name="US DOE Joint Genome Institute"/>
            <person name="Lucas S."/>
            <person name="Copeland A."/>
            <person name="Lapidus A."/>
            <person name="Cheng J.-F."/>
            <person name="Bruce D."/>
            <person name="Goodwin L."/>
            <person name="Pitluck S."/>
            <person name="Chertkov O."/>
            <person name="Detter J.C."/>
            <person name="Han C."/>
            <person name="Tapia R."/>
            <person name="Land M."/>
            <person name="Hauser L."/>
            <person name="Jeffries C."/>
            <person name="Kyrpides N."/>
            <person name="Ivanova N."/>
            <person name="Mikhailova N."/>
            <person name="Beauchemin N."/>
            <person name="Sen A."/>
            <person name="Sur S.A."/>
            <person name="Gtari M."/>
            <person name="Wall L."/>
            <person name="Tisa L."/>
            <person name="Woyke T."/>
        </authorList>
    </citation>
    <scope>NUCLEOTIDE SEQUENCE [LARGE SCALE GENOMIC DNA]</scope>
    <source>
        <strain evidence="2">DSM 45817 / CECT 9037 / EuI1c</strain>
    </source>
</reference>
<dbReference type="AlphaFoldDB" id="E3IX46"/>
<name>E3IX46_PSEI1</name>
<organism evidence="1 2">
    <name type="scientific">Pseudofrankia inefficax (strain DSM 45817 / CECT 9037 / DDB 130130 / EuI1c)</name>
    <name type="common">Frankia inefficax</name>
    <dbReference type="NCBI Taxonomy" id="298654"/>
    <lineage>
        <taxon>Bacteria</taxon>
        <taxon>Bacillati</taxon>
        <taxon>Actinomycetota</taxon>
        <taxon>Actinomycetes</taxon>
        <taxon>Frankiales</taxon>
        <taxon>Frankiaceae</taxon>
        <taxon>Pseudofrankia</taxon>
    </lineage>
</organism>
<dbReference type="InParanoid" id="E3IX46"/>
<dbReference type="HOGENOM" id="CLU_3007699_0_0_11"/>
<dbReference type="Proteomes" id="UP000002484">
    <property type="component" value="Chromosome"/>
</dbReference>